<proteinExistence type="predicted"/>
<accession>A0A195BDZ6</accession>
<dbReference type="PANTHER" id="PTHR31511">
    <property type="entry name" value="PROTEIN CBG23764"/>
    <property type="match status" value="1"/>
</dbReference>
<dbReference type="AlphaFoldDB" id="A0A195BDZ6"/>
<dbReference type="EMBL" id="KQ976513">
    <property type="protein sequence ID" value="KYM82395.1"/>
    <property type="molecule type" value="Genomic_DNA"/>
</dbReference>
<dbReference type="STRING" id="520822.A0A195BDZ6"/>
<dbReference type="PANTHER" id="PTHR31511:SF12">
    <property type="entry name" value="RHO TERMINATION FACTOR N-TERMINAL DOMAIN-CONTAINING PROTEIN"/>
    <property type="match status" value="1"/>
</dbReference>
<evidence type="ECO:0000313" key="2">
    <source>
        <dbReference type="Proteomes" id="UP000078540"/>
    </source>
</evidence>
<gene>
    <name evidence="1" type="ORF">ALC53_07183</name>
</gene>
<evidence type="ECO:0000313" key="1">
    <source>
        <dbReference type="EMBL" id="KYM82395.1"/>
    </source>
</evidence>
<reference evidence="1 2" key="1">
    <citation type="submission" date="2015-09" db="EMBL/GenBank/DDBJ databases">
        <title>Atta colombica WGS genome.</title>
        <authorList>
            <person name="Nygaard S."/>
            <person name="Hu H."/>
            <person name="Boomsma J."/>
            <person name="Zhang G."/>
        </authorList>
    </citation>
    <scope>NUCLEOTIDE SEQUENCE [LARGE SCALE GENOMIC DNA]</scope>
    <source>
        <strain evidence="1">Treedump-2</strain>
        <tissue evidence="1">Whole body</tissue>
    </source>
</reference>
<protein>
    <submittedName>
        <fullName evidence="1">Uncharacterized protein</fullName>
    </submittedName>
</protein>
<feature type="non-terminal residue" evidence="1">
    <location>
        <position position="1"/>
    </location>
</feature>
<keyword evidence="2" id="KW-1185">Reference proteome</keyword>
<name>A0A195BDZ6_9HYME</name>
<sequence length="391" mass="45826">DKCTNKSVNMKNYEFFYLSNLEEMLSRILNLTVNMNKFNPLHAGCYIEFPQEIKMKRVAIFKNREFSYLHYSTVLNFIGKERQAHVNLLYVEDPCNDNTRFAEELKNLAHNVESILSINVSMTDFIIDSFKFLSTSLEKLTLFRSEFFNLSAEDFDLLTRKGIFPLIFMSIYIYILTVEKLEKTELPSCELFYSSLTGDTVSESDYASAVNVLSPFKRSMNIATLKRYLKTDILLLTDTGACYYELDPVYYYTLLSNRYAQAKYIQSYDPSKPSTYLMYDVNNLRRGIGRQFMTIAKVRLGYVFKMDLKYSQASGKREDKLLTTLYDKKYYVIHYRNLQQCTCHGLRIAKVHHILLYSCNLFMNKLMNNAVFGKIMVSNSIDTLSWEHYKI</sequence>
<dbReference type="Proteomes" id="UP000078540">
    <property type="component" value="Unassembled WGS sequence"/>
</dbReference>
<organism evidence="1 2">
    <name type="scientific">Atta colombica</name>
    <dbReference type="NCBI Taxonomy" id="520822"/>
    <lineage>
        <taxon>Eukaryota</taxon>
        <taxon>Metazoa</taxon>
        <taxon>Ecdysozoa</taxon>
        <taxon>Arthropoda</taxon>
        <taxon>Hexapoda</taxon>
        <taxon>Insecta</taxon>
        <taxon>Pterygota</taxon>
        <taxon>Neoptera</taxon>
        <taxon>Endopterygota</taxon>
        <taxon>Hymenoptera</taxon>
        <taxon>Apocrita</taxon>
        <taxon>Aculeata</taxon>
        <taxon>Formicoidea</taxon>
        <taxon>Formicidae</taxon>
        <taxon>Myrmicinae</taxon>
        <taxon>Atta</taxon>
    </lineage>
</organism>